<comment type="similarity">
    <text evidence="1 3">Belongs to the pirin family.</text>
</comment>
<comment type="caution">
    <text evidence="6">The sequence shown here is derived from an EMBL/GenBank/DDBJ whole genome shotgun (WGS) entry which is preliminary data.</text>
</comment>
<dbReference type="InterPro" id="IPR003829">
    <property type="entry name" value="Pirin_N_dom"/>
</dbReference>
<feature type="binding site" evidence="2">
    <location>
        <position position="58"/>
    </location>
    <ligand>
        <name>Fe cation</name>
        <dbReference type="ChEBI" id="CHEBI:24875"/>
    </ligand>
</feature>
<dbReference type="PANTHER" id="PTHR43212">
    <property type="entry name" value="QUERCETIN 2,3-DIOXYGENASE"/>
    <property type="match status" value="1"/>
</dbReference>
<dbReference type="CDD" id="cd20311">
    <property type="entry name" value="cupin_Yhhw_C"/>
    <property type="match status" value="1"/>
</dbReference>
<sequence>MTIRKADARGHANFGWLNARHTFSFGEYHDPAHMGFGPLRVINDDRIAPGGGFPTHPHADMEILTYVIDGALAHKDSLGNGSTIRPGEIQYMRAGTGIRHSEFNPSESDPLRLLQIWILPAQRGTQPGYGQQRIDTLPVKDGLRLIASGDGRDGAVHIGRDADLYAATLDGADRAELALAPGRLGWVQVARGAVTLNGERLTEGDGVALSDETQLRLTEGDGAELLVFDMAA</sequence>
<evidence type="ECO:0000313" key="7">
    <source>
        <dbReference type="Proteomes" id="UP000318349"/>
    </source>
</evidence>
<reference evidence="6 7" key="1">
    <citation type="submission" date="2019-07" db="EMBL/GenBank/DDBJ databases">
        <title>The pathways for chlorine oxyanion respiration interact through the shared metabolite chlorate.</title>
        <authorList>
            <person name="Barnum T.P."/>
            <person name="Cheng Y."/>
            <person name="Hill K.A."/>
            <person name="Lucas L.N."/>
            <person name="Carlson H.K."/>
            <person name="Coates J.D."/>
        </authorList>
    </citation>
    <scope>NUCLEOTIDE SEQUENCE [LARGE SCALE GENOMIC DNA]</scope>
    <source>
        <strain evidence="6 7">SFB-1</strain>
    </source>
</reference>
<feature type="binding site" evidence="2">
    <location>
        <position position="100"/>
    </location>
    <ligand>
        <name>Fe cation</name>
        <dbReference type="ChEBI" id="CHEBI:24875"/>
    </ligand>
</feature>
<evidence type="ECO:0000313" key="6">
    <source>
        <dbReference type="EMBL" id="TVO74819.1"/>
    </source>
</evidence>
<dbReference type="GO" id="GO:0046872">
    <property type="term" value="F:metal ion binding"/>
    <property type="evidence" value="ECO:0007669"/>
    <property type="project" value="UniProtKB-KW"/>
</dbReference>
<keyword evidence="2" id="KW-0408">Iron</keyword>
<dbReference type="SUPFAM" id="SSF51182">
    <property type="entry name" value="RmlC-like cupins"/>
    <property type="match status" value="1"/>
</dbReference>
<accession>A0A557RTU0</accession>
<dbReference type="InterPro" id="IPR014710">
    <property type="entry name" value="RmlC-like_jellyroll"/>
</dbReference>
<dbReference type="Proteomes" id="UP000318349">
    <property type="component" value="Unassembled WGS sequence"/>
</dbReference>
<evidence type="ECO:0000256" key="3">
    <source>
        <dbReference type="RuleBase" id="RU003457"/>
    </source>
</evidence>
<feature type="binding site" evidence="2">
    <location>
        <position position="102"/>
    </location>
    <ligand>
        <name>Fe cation</name>
        <dbReference type="ChEBI" id="CHEBI:24875"/>
    </ligand>
</feature>
<feature type="domain" description="Quercetin 2,3-dioxygenase C-terminal cupin" evidence="5">
    <location>
        <begin position="145"/>
        <end position="230"/>
    </location>
</feature>
<evidence type="ECO:0000259" key="5">
    <source>
        <dbReference type="Pfam" id="PF17954"/>
    </source>
</evidence>
<feature type="domain" description="Pirin N-terminal" evidence="4">
    <location>
        <begin position="8"/>
        <end position="118"/>
    </location>
</feature>
<proteinExistence type="inferred from homology"/>
<dbReference type="InterPro" id="IPR011051">
    <property type="entry name" value="RmlC_Cupin_sf"/>
</dbReference>
<name>A0A557RTU0_9RHOO</name>
<evidence type="ECO:0000256" key="2">
    <source>
        <dbReference type="PIRSR" id="PIRSR006232-1"/>
    </source>
</evidence>
<dbReference type="PIRSF" id="PIRSF006232">
    <property type="entry name" value="Pirin"/>
    <property type="match status" value="1"/>
</dbReference>
<dbReference type="InterPro" id="IPR012093">
    <property type="entry name" value="Pirin"/>
</dbReference>
<evidence type="ECO:0000259" key="4">
    <source>
        <dbReference type="Pfam" id="PF02678"/>
    </source>
</evidence>
<keyword evidence="2" id="KW-0479">Metal-binding</keyword>
<evidence type="ECO:0000256" key="1">
    <source>
        <dbReference type="ARBA" id="ARBA00008416"/>
    </source>
</evidence>
<dbReference type="AlphaFoldDB" id="A0A557RTU0"/>
<feature type="binding site" evidence="2">
    <location>
        <position position="56"/>
    </location>
    <ligand>
        <name>Fe cation</name>
        <dbReference type="ChEBI" id="CHEBI:24875"/>
    </ligand>
</feature>
<dbReference type="EMBL" id="VMNI01000015">
    <property type="protein sequence ID" value="TVO74819.1"/>
    <property type="molecule type" value="Genomic_DNA"/>
</dbReference>
<dbReference type="Pfam" id="PF02678">
    <property type="entry name" value="Pirin"/>
    <property type="match status" value="1"/>
</dbReference>
<organism evidence="6 7">
    <name type="scientific">Denitromonas halophila</name>
    <dbReference type="NCBI Taxonomy" id="1629404"/>
    <lineage>
        <taxon>Bacteria</taxon>
        <taxon>Pseudomonadati</taxon>
        <taxon>Pseudomonadota</taxon>
        <taxon>Betaproteobacteria</taxon>
        <taxon>Rhodocyclales</taxon>
        <taxon>Zoogloeaceae</taxon>
        <taxon>Denitromonas</taxon>
    </lineage>
</organism>
<dbReference type="InterPro" id="IPR041602">
    <property type="entry name" value="Quercetinase_C"/>
</dbReference>
<gene>
    <name evidence="6" type="ORF">FHP89_15940</name>
</gene>
<dbReference type="Pfam" id="PF17954">
    <property type="entry name" value="Pirin_C_2"/>
    <property type="match status" value="1"/>
</dbReference>
<dbReference type="Gene3D" id="2.60.120.10">
    <property type="entry name" value="Jelly Rolls"/>
    <property type="match status" value="2"/>
</dbReference>
<dbReference type="CDD" id="cd02910">
    <property type="entry name" value="cupin_Yhhw_N"/>
    <property type="match status" value="1"/>
</dbReference>
<dbReference type="PANTHER" id="PTHR43212:SF3">
    <property type="entry name" value="QUERCETIN 2,3-DIOXYGENASE"/>
    <property type="match status" value="1"/>
</dbReference>
<comment type="cofactor">
    <cofactor evidence="2">
        <name>Fe cation</name>
        <dbReference type="ChEBI" id="CHEBI:24875"/>
    </cofactor>
    <text evidence="2">Binds 1 Fe cation per subunit.</text>
</comment>
<protein>
    <submittedName>
        <fullName evidence="6">Pirin family protein</fullName>
    </submittedName>
</protein>